<accession>A0AAJ3HV17</accession>
<dbReference type="EMBL" id="LXEV01000011">
    <property type="protein sequence ID" value="OAT49411.1"/>
    <property type="molecule type" value="Genomic_DNA"/>
</dbReference>
<dbReference type="RefSeq" id="WP_239994693.1">
    <property type="nucleotide sequence ID" value="NZ_LXEV01000011.1"/>
</dbReference>
<dbReference type="AlphaFoldDB" id="A0AAJ3HV17"/>
<protein>
    <submittedName>
        <fullName evidence="1">Membrane protein</fullName>
    </submittedName>
</protein>
<evidence type="ECO:0000313" key="1">
    <source>
        <dbReference type="EMBL" id="OAT49411.1"/>
    </source>
</evidence>
<gene>
    <name evidence="1" type="ORF">M997_0626</name>
</gene>
<organism evidence="1 2">
    <name type="scientific">Proteus hauseri ATCC 700826</name>
    <dbReference type="NCBI Taxonomy" id="1354271"/>
    <lineage>
        <taxon>Bacteria</taxon>
        <taxon>Pseudomonadati</taxon>
        <taxon>Pseudomonadota</taxon>
        <taxon>Gammaproteobacteria</taxon>
        <taxon>Enterobacterales</taxon>
        <taxon>Morganellaceae</taxon>
        <taxon>Proteus</taxon>
    </lineage>
</organism>
<comment type="caution">
    <text evidence="1">The sequence shown here is derived from an EMBL/GenBank/DDBJ whole genome shotgun (WGS) entry which is preliminary data.</text>
</comment>
<name>A0AAJ3HV17_PROHU</name>
<proteinExistence type="predicted"/>
<keyword evidence="2" id="KW-1185">Reference proteome</keyword>
<sequence length="72" mass="8173">MNINTTSLFCKKRDVVIHPLEKVEDGLSKVEIRLFKEIITRSFNKKHKKIVISAKLAPLVDAEIIALISKAE</sequence>
<reference evidence="1 2" key="1">
    <citation type="submission" date="2016-04" db="EMBL/GenBank/DDBJ databases">
        <title>ATOL: Assembling a taxonomically balanced genome-scale reconstruction of the evolutionary history of the Enterobacteriaceae.</title>
        <authorList>
            <person name="Plunkett G.III."/>
            <person name="Neeno-Eckwall E.C."/>
            <person name="Glasner J.D."/>
            <person name="Perna N.T."/>
        </authorList>
    </citation>
    <scope>NUCLEOTIDE SEQUENCE [LARGE SCALE GENOMIC DNA]</scope>
    <source>
        <strain evidence="1 2">ATCC 700826</strain>
    </source>
</reference>
<evidence type="ECO:0000313" key="2">
    <source>
        <dbReference type="Proteomes" id="UP000078250"/>
    </source>
</evidence>
<dbReference type="Proteomes" id="UP000078250">
    <property type="component" value="Unassembled WGS sequence"/>
</dbReference>